<evidence type="ECO:0000256" key="1">
    <source>
        <dbReference type="SAM" id="MobiDB-lite"/>
    </source>
</evidence>
<keyword evidence="2" id="KW-1133">Transmembrane helix</keyword>
<dbReference type="Proteomes" id="UP000823849">
    <property type="component" value="Unassembled WGS sequence"/>
</dbReference>
<keyword evidence="2" id="KW-0472">Membrane</keyword>
<feature type="compositionally biased region" description="Low complexity" evidence="1">
    <location>
        <begin position="268"/>
        <end position="282"/>
    </location>
</feature>
<feature type="compositionally biased region" description="Low complexity" evidence="1">
    <location>
        <begin position="226"/>
        <end position="240"/>
    </location>
</feature>
<dbReference type="EMBL" id="DWWU01000011">
    <property type="protein sequence ID" value="HJC14681.1"/>
    <property type="molecule type" value="Genomic_DNA"/>
</dbReference>
<evidence type="ECO:0000256" key="2">
    <source>
        <dbReference type="SAM" id="Phobius"/>
    </source>
</evidence>
<feature type="region of interest" description="Disordered" evidence="1">
    <location>
        <begin position="220"/>
        <end position="311"/>
    </location>
</feature>
<evidence type="ECO:0000313" key="4">
    <source>
        <dbReference type="EMBL" id="HJC14681.1"/>
    </source>
</evidence>
<feature type="transmembrane region" description="Helical" evidence="2">
    <location>
        <begin position="44"/>
        <end position="64"/>
    </location>
</feature>
<sequence>MNETWKNTFDQIHAEPELKEHTKEYLSEKVYRVHDRRVSHFRRLAAASVLCLFLCAAGVCYLFFTPVTYISVDINPSLELSLNCFDRVVSVDGYNDDGKALAESLSLRYMNYIDALNRILESDTIKTLLSENNDLSLTVAGESETQSQEVLRDVEASVSASSNIHCHSGDMEEVQEAHSCGMSFGKYQAFQILQELDPSVTADEITGLTMHEIWERIRQLSDEDSGNASGSDSNSAGNHADCAGQDPSGSGNSGAGSACDDNFNPGISDTSGSGNGNSDSGNSGTGGSGYGNSGSGTDHQGFGHHHGGEHE</sequence>
<keyword evidence="2" id="KW-0812">Transmembrane</keyword>
<evidence type="ECO:0000259" key="3">
    <source>
        <dbReference type="Pfam" id="PF23750"/>
    </source>
</evidence>
<dbReference type="InterPro" id="IPR055431">
    <property type="entry name" value="RsgI_M"/>
</dbReference>
<dbReference type="AlphaFoldDB" id="A0A9D2SL79"/>
<feature type="compositionally biased region" description="Gly residues" evidence="1">
    <location>
        <begin position="283"/>
        <end position="294"/>
    </location>
</feature>
<protein>
    <recommendedName>
        <fullName evidence="3">Anti-sigma factor RsgI-like middle domain-containing protein</fullName>
    </recommendedName>
</protein>
<feature type="domain" description="Anti-sigma factor RsgI-like middle" evidence="3">
    <location>
        <begin position="68"/>
        <end position="191"/>
    </location>
</feature>
<comment type="caution">
    <text evidence="4">The sequence shown here is derived from an EMBL/GenBank/DDBJ whole genome shotgun (WGS) entry which is preliminary data.</text>
</comment>
<evidence type="ECO:0000313" key="5">
    <source>
        <dbReference type="Proteomes" id="UP000823849"/>
    </source>
</evidence>
<dbReference type="Pfam" id="PF23750">
    <property type="entry name" value="RsgI_M"/>
    <property type="match status" value="1"/>
</dbReference>
<name>A0A9D2SL79_9FIRM</name>
<proteinExistence type="predicted"/>
<reference evidence="4" key="1">
    <citation type="journal article" date="2021" name="PeerJ">
        <title>Extensive microbial diversity within the chicken gut microbiome revealed by metagenomics and culture.</title>
        <authorList>
            <person name="Gilroy R."/>
            <person name="Ravi A."/>
            <person name="Getino M."/>
            <person name="Pursley I."/>
            <person name="Horton D.L."/>
            <person name="Alikhan N.F."/>
            <person name="Baker D."/>
            <person name="Gharbi K."/>
            <person name="Hall N."/>
            <person name="Watson M."/>
            <person name="Adriaenssens E.M."/>
            <person name="Foster-Nyarko E."/>
            <person name="Jarju S."/>
            <person name="Secka A."/>
            <person name="Antonio M."/>
            <person name="Oren A."/>
            <person name="Chaudhuri R.R."/>
            <person name="La Ragione R."/>
            <person name="Hildebrand F."/>
            <person name="Pallen M.J."/>
        </authorList>
    </citation>
    <scope>NUCLEOTIDE SEQUENCE</scope>
    <source>
        <strain evidence="4">CHK185-5351</strain>
    </source>
</reference>
<gene>
    <name evidence="4" type="ORF">H9705_02475</name>
</gene>
<reference evidence="4" key="2">
    <citation type="submission" date="2021-04" db="EMBL/GenBank/DDBJ databases">
        <authorList>
            <person name="Gilroy R."/>
        </authorList>
    </citation>
    <scope>NUCLEOTIDE SEQUENCE</scope>
    <source>
        <strain evidence="4">CHK185-5351</strain>
    </source>
</reference>
<accession>A0A9D2SL79</accession>
<organism evidence="4 5">
    <name type="scientific">Candidatus Fusicatenibacter intestinigallinarum</name>
    <dbReference type="NCBI Taxonomy" id="2838598"/>
    <lineage>
        <taxon>Bacteria</taxon>
        <taxon>Bacillati</taxon>
        <taxon>Bacillota</taxon>
        <taxon>Clostridia</taxon>
        <taxon>Lachnospirales</taxon>
        <taxon>Lachnospiraceae</taxon>
        <taxon>Fusicatenibacter</taxon>
    </lineage>
</organism>